<accession>A0ABS3XKP9</accession>
<dbReference type="Proteomes" id="UP001519064">
    <property type="component" value="Unassembled WGS sequence"/>
</dbReference>
<organism evidence="1 2">
    <name type="scientific">Streptomyces oryzae</name>
    <dbReference type="NCBI Taxonomy" id="1434886"/>
    <lineage>
        <taxon>Bacteria</taxon>
        <taxon>Bacillati</taxon>
        <taxon>Actinomycetota</taxon>
        <taxon>Actinomycetes</taxon>
        <taxon>Kitasatosporales</taxon>
        <taxon>Streptomycetaceae</taxon>
        <taxon>Streptomyces</taxon>
    </lineage>
</organism>
<keyword evidence="2" id="KW-1185">Reference proteome</keyword>
<name>A0ABS3XKP9_9ACTN</name>
<protein>
    <recommendedName>
        <fullName evidence="3">Glutathionylspermidine synthase pre-ATP-grasp-like domain-containing protein</fullName>
    </recommendedName>
</protein>
<sequence length="442" mass="48358">MTDSVTQSYNGACRAGNAALLHSMAEARKDFPPLFDASCGHRLLPRAFFIDEREMRRFAADVHAFFDLLVSLPGKLFGGDLGAYCEALGIPEPQARLMRRFADGNPTPYGRADLYHDGTSFRLLEFNVGSELGGADRAEIQRCLLGVPAFEEFAREHRLSYVHTGERIAAALRTAAEPLTGGAEPVVAFTEADGGLGTYLHLVRSFQEMMRGLGVDLRICEVGDLKEKDGRLVLDGTPVDVVLRYFSTGQIARAPGGAEAVEPVLRAHEEGKVVLFTTFQSSLYANKGCLALLSGARGRETFTQEERDLVDRVLPWTRELTRDLVPYCRDQRERLIVKPRADFAGAGIHVGWQLGEREWARVLGECADAGFVVQERIAPRAEPVLDPESGRTEDWMAVWDVFLTPDGYAGSHIRALPYGAGAVVGMGASPDCRTSGPFLVAP</sequence>
<gene>
    <name evidence="1" type="ORF">ITI46_30720</name>
</gene>
<evidence type="ECO:0000313" key="1">
    <source>
        <dbReference type="EMBL" id="MBO8195988.1"/>
    </source>
</evidence>
<proteinExistence type="predicted"/>
<dbReference type="RefSeq" id="WP_209243200.1">
    <property type="nucleotide sequence ID" value="NZ_JADKMA010000238.1"/>
</dbReference>
<evidence type="ECO:0000313" key="2">
    <source>
        <dbReference type="Proteomes" id="UP001519064"/>
    </source>
</evidence>
<comment type="caution">
    <text evidence="1">The sequence shown here is derived from an EMBL/GenBank/DDBJ whole genome shotgun (WGS) entry which is preliminary data.</text>
</comment>
<evidence type="ECO:0008006" key="3">
    <source>
        <dbReference type="Google" id="ProtNLM"/>
    </source>
</evidence>
<reference evidence="1 2" key="1">
    <citation type="submission" date="2020-11" db="EMBL/GenBank/DDBJ databases">
        <title>Streptomyces spirodelae sp. nov., isolated from duckweed.</title>
        <authorList>
            <person name="Saimee Y."/>
            <person name="Duangmal K."/>
        </authorList>
    </citation>
    <scope>NUCLEOTIDE SEQUENCE [LARGE SCALE GENOMIC DNA]</scope>
    <source>
        <strain evidence="1 2">S16-07</strain>
    </source>
</reference>
<dbReference type="SUPFAM" id="SSF56059">
    <property type="entry name" value="Glutathione synthetase ATP-binding domain-like"/>
    <property type="match status" value="1"/>
</dbReference>
<dbReference type="EMBL" id="JADKMA010000238">
    <property type="protein sequence ID" value="MBO8195988.1"/>
    <property type="molecule type" value="Genomic_DNA"/>
</dbReference>